<dbReference type="OrthoDB" id="432412at2759"/>
<evidence type="ECO:0000313" key="3">
    <source>
        <dbReference type="EMBL" id="TMW68603.1"/>
    </source>
</evidence>
<feature type="domain" description="RWD" evidence="2">
    <location>
        <begin position="10"/>
        <end position="129"/>
    </location>
</feature>
<dbReference type="InterPro" id="IPR006575">
    <property type="entry name" value="RWD_dom"/>
</dbReference>
<dbReference type="InterPro" id="IPR010541">
    <property type="entry name" value="Prp3_C"/>
</dbReference>
<dbReference type="PROSITE" id="PS50908">
    <property type="entry name" value="RWD"/>
    <property type="match status" value="1"/>
</dbReference>
<accession>A0A8K1CUQ3</accession>
<dbReference type="CDD" id="cd24163">
    <property type="entry name" value="RWDD2_C"/>
    <property type="match status" value="1"/>
</dbReference>
<dbReference type="Proteomes" id="UP000794436">
    <property type="component" value="Unassembled WGS sequence"/>
</dbReference>
<organism evidence="3 4">
    <name type="scientific">Pythium oligandrum</name>
    <name type="common">Mycoparasitic fungus</name>
    <dbReference type="NCBI Taxonomy" id="41045"/>
    <lineage>
        <taxon>Eukaryota</taxon>
        <taxon>Sar</taxon>
        <taxon>Stramenopiles</taxon>
        <taxon>Oomycota</taxon>
        <taxon>Peronosporomycetes</taxon>
        <taxon>Pythiales</taxon>
        <taxon>Pythiaceae</taxon>
        <taxon>Pythium</taxon>
    </lineage>
</organism>
<name>A0A8K1CUQ3_PYTOL</name>
<feature type="region of interest" description="Disordered" evidence="1">
    <location>
        <begin position="278"/>
        <end position="300"/>
    </location>
</feature>
<dbReference type="EMBL" id="SPLM01000002">
    <property type="protein sequence ID" value="TMW68603.1"/>
    <property type="molecule type" value="Genomic_DNA"/>
</dbReference>
<dbReference type="Gene3D" id="3.10.110.10">
    <property type="entry name" value="Ubiquitin Conjugating Enzyme"/>
    <property type="match status" value="1"/>
</dbReference>
<dbReference type="InterPro" id="IPR017359">
    <property type="entry name" value="Phi-like"/>
</dbReference>
<evidence type="ECO:0000313" key="4">
    <source>
        <dbReference type="Proteomes" id="UP000794436"/>
    </source>
</evidence>
<proteinExistence type="predicted"/>
<evidence type="ECO:0000256" key="1">
    <source>
        <dbReference type="SAM" id="MobiDB-lite"/>
    </source>
</evidence>
<dbReference type="SUPFAM" id="SSF54495">
    <property type="entry name" value="UBC-like"/>
    <property type="match status" value="1"/>
</dbReference>
<dbReference type="AlphaFoldDB" id="A0A8K1CUQ3"/>
<dbReference type="PIRSF" id="PIRSF038021">
    <property type="entry name" value="UCP038021_RWDD2"/>
    <property type="match status" value="1"/>
</dbReference>
<protein>
    <recommendedName>
        <fullName evidence="2">RWD domain-containing protein</fullName>
    </recommendedName>
</protein>
<dbReference type="PANTHER" id="PTHR15955">
    <property type="entry name" value="RWD DOMAIN CONTAINING PROTEIN 2"/>
    <property type="match status" value="1"/>
</dbReference>
<dbReference type="Pfam" id="PF05773">
    <property type="entry name" value="RWD"/>
    <property type="match status" value="1"/>
</dbReference>
<evidence type="ECO:0000259" key="2">
    <source>
        <dbReference type="PROSITE" id="PS50908"/>
    </source>
</evidence>
<dbReference type="Pfam" id="PF06544">
    <property type="entry name" value="Prp3_C"/>
    <property type="match status" value="1"/>
</dbReference>
<gene>
    <name evidence="3" type="ORF">Poli38472_006071</name>
</gene>
<comment type="caution">
    <text evidence="3">The sequence shown here is derived from an EMBL/GenBank/DDBJ whole genome shotgun (WGS) entry which is preliminary data.</text>
</comment>
<sequence length="300" mass="34429">MHQYVETQMEEFECILSMFPDDEELSYDAQLKDEYENYLSLEENTARHPETRLQYTIHFTVDGQIPALEIKYPRQYPMETVEFVVHCPSLSREAMKRMVTELMCTATGSDGEIIVLQLYQQMAEILEDCLVNAQATQQATEALDHLSITDEPKQVTLGRRAIYFHHIIASTKRRVVKEWALELDLGGFSKIGWPGVVIVEGDEDAAQEYVRRLQHLRWKQMVVRGEQTESGESIEAMRRLPRGFTEFPENGMSDAASLCREVGVEDLFLSVMKIYRSEEREPSDSNGTDSGKSSKKASKR</sequence>
<reference evidence="3" key="1">
    <citation type="submission" date="2019-03" db="EMBL/GenBank/DDBJ databases">
        <title>Long read genome sequence of the mycoparasitic Pythium oligandrum ATCC 38472 isolated from sugarbeet rhizosphere.</title>
        <authorList>
            <person name="Gaulin E."/>
        </authorList>
    </citation>
    <scope>NUCLEOTIDE SEQUENCE</scope>
    <source>
        <strain evidence="3">ATCC 38472_TT</strain>
    </source>
</reference>
<keyword evidence="4" id="KW-1185">Reference proteome</keyword>
<dbReference type="PANTHER" id="PTHR15955:SF8">
    <property type="entry name" value="RWD DOMAIN-CONTAINING PROTEIN 2B-RELATED"/>
    <property type="match status" value="1"/>
</dbReference>
<dbReference type="InterPro" id="IPR016135">
    <property type="entry name" value="UBQ-conjugating_enzyme/RWD"/>
</dbReference>
<dbReference type="InterPro" id="IPR059181">
    <property type="entry name" value="RWDD2A-B_C"/>
</dbReference>